<accession>A0A645I2T3</accession>
<gene>
    <name evidence="1" type="ORF">SDC9_192743</name>
</gene>
<name>A0A645I2T3_9ZZZZ</name>
<dbReference type="EMBL" id="VSSQ01104860">
    <property type="protein sequence ID" value="MPN45176.1"/>
    <property type="molecule type" value="Genomic_DNA"/>
</dbReference>
<dbReference type="AlphaFoldDB" id="A0A645I2T3"/>
<organism evidence="1">
    <name type="scientific">bioreactor metagenome</name>
    <dbReference type="NCBI Taxonomy" id="1076179"/>
    <lineage>
        <taxon>unclassified sequences</taxon>
        <taxon>metagenomes</taxon>
        <taxon>ecological metagenomes</taxon>
    </lineage>
</organism>
<sequence>MLGGEETIEGYISGKGRLIVIKADGEKLQFEVEEGSEGFSQLIEIGDIMQWQAQENLVVFEICFPPYQDGRFENLDDSAIS</sequence>
<evidence type="ECO:0000313" key="1">
    <source>
        <dbReference type="EMBL" id="MPN45176.1"/>
    </source>
</evidence>
<protein>
    <submittedName>
        <fullName evidence="1">Uncharacterized protein</fullName>
    </submittedName>
</protein>
<proteinExistence type="predicted"/>
<comment type="caution">
    <text evidence="1">The sequence shown here is derived from an EMBL/GenBank/DDBJ whole genome shotgun (WGS) entry which is preliminary data.</text>
</comment>
<reference evidence="1" key="1">
    <citation type="submission" date="2019-08" db="EMBL/GenBank/DDBJ databases">
        <authorList>
            <person name="Kucharzyk K."/>
            <person name="Murdoch R.W."/>
            <person name="Higgins S."/>
            <person name="Loffler F."/>
        </authorList>
    </citation>
    <scope>NUCLEOTIDE SEQUENCE</scope>
</reference>